<dbReference type="RefSeq" id="XP_033345749.1">
    <property type="nucleotide sequence ID" value="XM_033489858.1"/>
</dbReference>
<accession>A0A6J3K0C5</accession>
<evidence type="ECO:0000256" key="1">
    <source>
        <dbReference type="SAM" id="MobiDB-lite"/>
    </source>
</evidence>
<evidence type="ECO:0000313" key="3">
    <source>
        <dbReference type="RefSeq" id="XP_033345749.1"/>
    </source>
</evidence>
<sequence>MKLTPMMKPEGDDAIFGSEPKKVSSTPLSLQQRRRKTIFLNAIGLVLDIDRSVPTLRSHDCIRMFDARNTPRKGAVSSGSIEKGKCNTMLIIVGGFTQLDRCVNKCKYTIYVQKWLCKLYTQYVFMYKMHYLHCYKNIAK</sequence>
<dbReference type="Proteomes" id="UP000504631">
    <property type="component" value="Unplaced"/>
</dbReference>
<organism evidence="2 3">
    <name type="scientific">Bombus vosnesenskii</name>
    <dbReference type="NCBI Taxonomy" id="207650"/>
    <lineage>
        <taxon>Eukaryota</taxon>
        <taxon>Metazoa</taxon>
        <taxon>Ecdysozoa</taxon>
        <taxon>Arthropoda</taxon>
        <taxon>Hexapoda</taxon>
        <taxon>Insecta</taxon>
        <taxon>Pterygota</taxon>
        <taxon>Neoptera</taxon>
        <taxon>Endopterygota</taxon>
        <taxon>Hymenoptera</taxon>
        <taxon>Apocrita</taxon>
        <taxon>Aculeata</taxon>
        <taxon>Apoidea</taxon>
        <taxon>Anthophila</taxon>
        <taxon>Apidae</taxon>
        <taxon>Bombus</taxon>
        <taxon>Pyrobombus</taxon>
    </lineage>
</organism>
<feature type="region of interest" description="Disordered" evidence="1">
    <location>
        <begin position="1"/>
        <end position="23"/>
    </location>
</feature>
<name>A0A6J3K0C5_9HYME</name>
<dbReference type="KEGG" id="bvk:117231423"/>
<dbReference type="AlphaFoldDB" id="A0A6J3K0C5"/>
<dbReference type="GeneID" id="117231423"/>
<protein>
    <submittedName>
        <fullName evidence="3">Uncharacterized protein LOC117231423 isoform X1</fullName>
    </submittedName>
</protein>
<gene>
    <name evidence="3" type="primary">LOC117231423</name>
</gene>
<reference evidence="3" key="1">
    <citation type="submission" date="2025-08" db="UniProtKB">
        <authorList>
            <consortium name="RefSeq"/>
        </authorList>
    </citation>
    <scope>IDENTIFICATION</scope>
    <source>
        <tissue evidence="3">Muscle</tissue>
    </source>
</reference>
<proteinExistence type="predicted"/>
<keyword evidence="2" id="KW-1185">Reference proteome</keyword>
<evidence type="ECO:0000313" key="2">
    <source>
        <dbReference type="Proteomes" id="UP000504631"/>
    </source>
</evidence>